<proteinExistence type="predicted"/>
<dbReference type="Proteomes" id="UP000199079">
    <property type="component" value="Unassembled WGS sequence"/>
</dbReference>
<sequence>MSGAVEEDCPVCNSSQSAKEQFATAKVAEHIKEKARRDDTHRVWVKEHTTNGTLSEIREALTEHSRPQN</sequence>
<dbReference type="OrthoDB" id="346199at2157"/>
<dbReference type="AlphaFoldDB" id="A0A1H3NES7"/>
<name>A0A1H3NES7_9EURY</name>
<protein>
    <submittedName>
        <fullName evidence="1">Uncharacterized protein</fullName>
    </submittedName>
</protein>
<evidence type="ECO:0000313" key="1">
    <source>
        <dbReference type="EMBL" id="SDY86689.1"/>
    </source>
</evidence>
<gene>
    <name evidence="1" type="ORF">SAMN05216564_11254</name>
</gene>
<evidence type="ECO:0000313" key="2">
    <source>
        <dbReference type="Proteomes" id="UP000199079"/>
    </source>
</evidence>
<organism evidence="1 2">
    <name type="scientific">Halopenitus persicus</name>
    <dbReference type="NCBI Taxonomy" id="1048396"/>
    <lineage>
        <taxon>Archaea</taxon>
        <taxon>Methanobacteriati</taxon>
        <taxon>Methanobacteriota</taxon>
        <taxon>Stenosarchaea group</taxon>
        <taxon>Halobacteria</taxon>
        <taxon>Halobacteriales</taxon>
        <taxon>Haloferacaceae</taxon>
        <taxon>Halopenitus</taxon>
    </lineage>
</organism>
<dbReference type="EMBL" id="FNPC01000012">
    <property type="protein sequence ID" value="SDY86689.1"/>
    <property type="molecule type" value="Genomic_DNA"/>
</dbReference>
<reference evidence="2" key="1">
    <citation type="submission" date="2016-10" db="EMBL/GenBank/DDBJ databases">
        <authorList>
            <person name="Varghese N."/>
            <person name="Submissions S."/>
        </authorList>
    </citation>
    <scope>NUCLEOTIDE SEQUENCE [LARGE SCALE GENOMIC DNA]</scope>
    <source>
        <strain evidence="2">DC30,IBRC 10041,KCTC 4046</strain>
    </source>
</reference>
<accession>A0A1H3NES7</accession>
<keyword evidence="2" id="KW-1185">Reference proteome</keyword>
<dbReference type="RefSeq" id="WP_143114477.1">
    <property type="nucleotide sequence ID" value="NZ_FNPC01000012.1"/>
</dbReference>